<comment type="caution">
    <text evidence="1">The sequence shown here is derived from an EMBL/GenBank/DDBJ whole genome shotgun (WGS) entry which is preliminary data.</text>
</comment>
<evidence type="ECO:0000313" key="1">
    <source>
        <dbReference type="EMBL" id="OYD15222.1"/>
    </source>
</evidence>
<reference evidence="1 2" key="1">
    <citation type="submission" date="2017-07" db="EMBL/GenBank/DDBJ databases">
        <title>Recovery of genomes from metagenomes via a dereplication, aggregation, and scoring strategy.</title>
        <authorList>
            <person name="Sieber C.M."/>
            <person name="Probst A.J."/>
            <person name="Sharrar A."/>
            <person name="Thomas B.C."/>
            <person name="Hess M."/>
            <person name="Tringe S.G."/>
            <person name="Banfield J.F."/>
        </authorList>
    </citation>
    <scope>NUCLEOTIDE SEQUENCE [LARGE SCALE GENOMIC DNA]</scope>
    <source>
        <strain evidence="1">JGI_Cruoil_03_51_56</strain>
    </source>
</reference>
<dbReference type="AlphaFoldDB" id="A0A235BSQ7"/>
<protein>
    <recommendedName>
        <fullName evidence="3">IrrE N-terminal-like domain-containing protein</fullName>
    </recommendedName>
</protein>
<sequence>MTREEVEKHLRKWQDILRLRDWDIRLEIVKTQWRKFGDIKIDLEDKNAVLLVNHKPYSEKEYNLEELVVHELLHIKLYAMDQMLMDLLNAVYGEDEDDPKRDFAHTQFMVLLETTVEDLAKGYLAATRSDKSLSFGRLQKQIDEELGTSPGT</sequence>
<accession>A0A235BSQ7</accession>
<evidence type="ECO:0008006" key="3">
    <source>
        <dbReference type="Google" id="ProtNLM"/>
    </source>
</evidence>
<name>A0A235BSQ7_UNCW3</name>
<proteinExistence type="predicted"/>
<evidence type="ECO:0000313" key="2">
    <source>
        <dbReference type="Proteomes" id="UP000215559"/>
    </source>
</evidence>
<dbReference type="EMBL" id="NOZP01000116">
    <property type="protein sequence ID" value="OYD15222.1"/>
    <property type="molecule type" value="Genomic_DNA"/>
</dbReference>
<dbReference type="Proteomes" id="UP000215559">
    <property type="component" value="Unassembled WGS sequence"/>
</dbReference>
<organism evidence="1 2">
    <name type="scientific">candidate division WOR-3 bacterium JGI_Cruoil_03_51_56</name>
    <dbReference type="NCBI Taxonomy" id="1973747"/>
    <lineage>
        <taxon>Bacteria</taxon>
        <taxon>Bacteria division WOR-3</taxon>
    </lineage>
</organism>
<gene>
    <name evidence="1" type="ORF">CH330_06355</name>
</gene>